<dbReference type="GO" id="GO:0005789">
    <property type="term" value="C:endoplasmic reticulum membrane"/>
    <property type="evidence" value="ECO:0007669"/>
    <property type="project" value="TreeGrafter"/>
</dbReference>
<comment type="catalytic activity">
    <reaction evidence="15">
        <text>2 (2E,6E)-farnesyl diphosphate + NADPH + H(+) = squalene + 2 diphosphate + NADP(+)</text>
        <dbReference type="Rhea" id="RHEA:32295"/>
        <dbReference type="ChEBI" id="CHEBI:15378"/>
        <dbReference type="ChEBI" id="CHEBI:15440"/>
        <dbReference type="ChEBI" id="CHEBI:33019"/>
        <dbReference type="ChEBI" id="CHEBI:57783"/>
        <dbReference type="ChEBI" id="CHEBI:58349"/>
        <dbReference type="ChEBI" id="CHEBI:175763"/>
        <dbReference type="EC" id="2.5.1.21"/>
    </reaction>
</comment>
<evidence type="ECO:0000256" key="13">
    <source>
        <dbReference type="ARBA" id="ARBA00023166"/>
    </source>
</evidence>
<comment type="subcellular location">
    <subcellularLocation>
        <location evidence="2">Membrane</location>
    </subcellularLocation>
</comment>
<evidence type="ECO:0000256" key="12">
    <source>
        <dbReference type="ARBA" id="ARBA00023136"/>
    </source>
</evidence>
<evidence type="ECO:0000256" key="1">
    <source>
        <dbReference type="ARBA" id="ARBA00001946"/>
    </source>
</evidence>
<evidence type="ECO:0000256" key="9">
    <source>
        <dbReference type="ARBA" id="ARBA00022989"/>
    </source>
</evidence>
<dbReference type="GO" id="GO:0051996">
    <property type="term" value="F:squalene synthase [NAD(P)H] activity"/>
    <property type="evidence" value="ECO:0007669"/>
    <property type="project" value="UniProtKB-UniRule"/>
</dbReference>
<comment type="function">
    <text evidence="15">Catalyzes the condensation of 2 farnesyl pyrophosphate (FPP) moieties to form squalene.</text>
</comment>
<evidence type="ECO:0000313" key="16">
    <source>
        <dbReference type="EMBL" id="QSL66592.1"/>
    </source>
</evidence>
<dbReference type="AlphaFoldDB" id="A0A899G379"/>
<keyword evidence="6 15" id="KW-0808">Transferase</keyword>
<dbReference type="InterPro" id="IPR008949">
    <property type="entry name" value="Isoprenoid_synthase_dom_sf"/>
</dbReference>
<dbReference type="GO" id="GO:0006696">
    <property type="term" value="P:ergosterol biosynthetic process"/>
    <property type="evidence" value="ECO:0007669"/>
    <property type="project" value="TreeGrafter"/>
</dbReference>
<evidence type="ECO:0000256" key="14">
    <source>
        <dbReference type="ARBA" id="ARBA00023221"/>
    </source>
</evidence>
<dbReference type="FunFam" id="1.10.600.10:FF:000003">
    <property type="entry name" value="Farnesyl-diphosphate farnesyltransferase 1"/>
    <property type="match status" value="1"/>
</dbReference>
<evidence type="ECO:0000256" key="8">
    <source>
        <dbReference type="ARBA" id="ARBA00022955"/>
    </source>
</evidence>
<evidence type="ECO:0000256" key="2">
    <source>
        <dbReference type="ARBA" id="ARBA00004370"/>
    </source>
</evidence>
<proteinExistence type="inferred from homology"/>
<dbReference type="PROSITE" id="PS01044">
    <property type="entry name" value="SQUALEN_PHYTOEN_SYN_1"/>
    <property type="match status" value="1"/>
</dbReference>
<keyword evidence="9 15" id="KW-1133">Transmembrane helix</keyword>
<comment type="pathway">
    <text evidence="15">Terpene metabolism; lanosterol biosynthesis; lanosterol from farnesyl diphosphate: step 1/3.</text>
</comment>
<dbReference type="UniPathway" id="UPA00767">
    <property type="reaction ID" value="UER00751"/>
</dbReference>
<keyword evidence="13" id="KW-1207">Sterol metabolism</keyword>
<evidence type="ECO:0000256" key="15">
    <source>
        <dbReference type="RuleBase" id="RU368088"/>
    </source>
</evidence>
<dbReference type="Proteomes" id="UP000663699">
    <property type="component" value="Chromosome 13"/>
</dbReference>
<dbReference type="InterPro" id="IPR033904">
    <property type="entry name" value="Trans_IPPS_HH"/>
</dbReference>
<keyword evidence="10" id="KW-0756">Sterol biosynthesis</keyword>
<gene>
    <name evidence="16" type="ORF">MERGE_000974</name>
</gene>
<dbReference type="InterPro" id="IPR002060">
    <property type="entry name" value="Squ/phyt_synthse"/>
</dbReference>
<dbReference type="CDD" id="cd00683">
    <property type="entry name" value="Trans_IPPS_HH"/>
    <property type="match status" value="1"/>
</dbReference>
<dbReference type="PANTHER" id="PTHR11626:SF2">
    <property type="entry name" value="SQUALENE SYNTHASE"/>
    <property type="match status" value="1"/>
</dbReference>
<accession>A0A899G379</accession>
<comment type="cofactor">
    <cofactor evidence="1 15">
        <name>Mg(2+)</name>
        <dbReference type="ChEBI" id="CHEBI:18420"/>
    </cofactor>
</comment>
<dbReference type="GO" id="GO:0055056">
    <property type="term" value="F:D-glucose transmembrane transporter activity"/>
    <property type="evidence" value="ECO:0007669"/>
    <property type="project" value="UniProtKB-UniRule"/>
</dbReference>
<dbReference type="Pfam" id="PF00494">
    <property type="entry name" value="SQS_PSY"/>
    <property type="match status" value="1"/>
</dbReference>
<comment type="similarity">
    <text evidence="3 15">Belongs to the phytoene/squalene synthase family.</text>
</comment>
<dbReference type="OrthoDB" id="431150at2759"/>
<feature type="transmembrane region" description="Helical" evidence="15">
    <location>
        <begin position="409"/>
        <end position="430"/>
    </location>
</feature>
<evidence type="ECO:0000256" key="6">
    <source>
        <dbReference type="ARBA" id="ARBA00022679"/>
    </source>
</evidence>
<dbReference type="PROSITE" id="PS01045">
    <property type="entry name" value="SQUALEN_PHYTOEN_SYN_2"/>
    <property type="match status" value="1"/>
</dbReference>
<sequence>MPAWIDYLRHPSEFREFCQYKLFYTPLYQRLPDQETPNCRQCYELLMQTSRSFSRVIQELRPELRESVMVFYLVLRGLDTIEDDMNFGSKEKNELLRMFYTHIDEKGWKFSESSVSAKDGVLLKSFDKVIEEFLLLKKEYQDIIRSITYEMGNGMADFIKNADFKTQGIQSIRDYNLYCFYVAGLVGEGLNRLFLVSKVEHDLEGLTELSHTMGLFLQKTNIIRDYREDLYQQRMFWPKEVWSRYADNFTDFLAPENKERALHCLSEMILDALTHIPDCLYYLCNLHDQSVFNFCAIPQAMAIATLALVFRNPNVFRKNLKIRKGEACSLIMRVTNRRNLCAIFLKYIRIIHLKNTPSDPNFFKISVACGKVEQWVESVFPSEKPGVPLCFQKSSCESSTRFLEDKESFYIFFISCIFLATMASLMIYLAHSFGARWDFTQVYKFFSFLKGIFSNTLSIVKRDEM</sequence>
<comment type="catalytic activity">
    <reaction evidence="15">
        <text>2 (2E,6E)-farnesyl diphosphate + NADH + H(+) = squalene + 2 diphosphate + NAD(+)</text>
        <dbReference type="Rhea" id="RHEA:32299"/>
        <dbReference type="ChEBI" id="CHEBI:15378"/>
        <dbReference type="ChEBI" id="CHEBI:15440"/>
        <dbReference type="ChEBI" id="CHEBI:33019"/>
        <dbReference type="ChEBI" id="CHEBI:57540"/>
        <dbReference type="ChEBI" id="CHEBI:57945"/>
        <dbReference type="ChEBI" id="CHEBI:175763"/>
        <dbReference type="EC" id="2.5.1.21"/>
    </reaction>
</comment>
<protein>
    <recommendedName>
        <fullName evidence="4 15">Squalene synthase</fullName>
        <shortName evidence="15">SQS</shortName>
        <shortName evidence="15">SS</shortName>
        <ecNumber evidence="4 15">2.5.1.21</ecNumber>
    </recommendedName>
</protein>
<keyword evidence="17" id="KW-1185">Reference proteome</keyword>
<keyword evidence="14" id="KW-0753">Steroid metabolism</keyword>
<name>A0A899G379_9ASCO</name>
<dbReference type="NCBIfam" id="TIGR01559">
    <property type="entry name" value="squal_synth"/>
    <property type="match status" value="1"/>
</dbReference>
<reference evidence="16" key="1">
    <citation type="submission" date="2020-06" db="EMBL/GenBank/DDBJ databases">
        <title>Genomes of multiple members of Pneumocystis genus reveal paths to human pathogen Pneumocystis jirovecii.</title>
        <authorList>
            <person name="Cisse O.H."/>
            <person name="Ma L."/>
            <person name="Dekker J."/>
            <person name="Khil P."/>
            <person name="Jo J."/>
            <person name="Brenchley J."/>
            <person name="Blair R."/>
            <person name="Pahar B."/>
            <person name="Chabe M."/>
            <person name="Van Rompay K.A."/>
            <person name="Keesler R."/>
            <person name="Sukura A."/>
            <person name="Hirsch V."/>
            <person name="Kutty G."/>
            <person name="Liu Y."/>
            <person name="Peng L."/>
            <person name="Chen J."/>
            <person name="Song J."/>
            <person name="Weissenbacher-Lang C."/>
            <person name="Xu J."/>
            <person name="Upham N.S."/>
            <person name="Stajich J.E."/>
            <person name="Cuomo C.A."/>
            <person name="Cushion M.T."/>
            <person name="Kovacs J.A."/>
        </authorList>
    </citation>
    <scope>NUCLEOTIDE SEQUENCE</scope>
    <source>
        <strain evidence="16">2A</strain>
    </source>
</reference>
<dbReference type="SFLD" id="SFLDG01018">
    <property type="entry name" value="Squalene/Phytoene_Synthase_Lik"/>
    <property type="match status" value="1"/>
</dbReference>
<evidence type="ECO:0000256" key="10">
    <source>
        <dbReference type="ARBA" id="ARBA00023011"/>
    </source>
</evidence>
<keyword evidence="5" id="KW-0444">Lipid biosynthesis</keyword>
<dbReference type="EMBL" id="CP054544">
    <property type="protein sequence ID" value="QSL66592.1"/>
    <property type="molecule type" value="Genomic_DNA"/>
</dbReference>
<evidence type="ECO:0000256" key="11">
    <source>
        <dbReference type="ARBA" id="ARBA00023098"/>
    </source>
</evidence>
<organism evidence="16 17">
    <name type="scientific">Pneumocystis wakefieldiae</name>
    <dbReference type="NCBI Taxonomy" id="38082"/>
    <lineage>
        <taxon>Eukaryota</taxon>
        <taxon>Fungi</taxon>
        <taxon>Dikarya</taxon>
        <taxon>Ascomycota</taxon>
        <taxon>Taphrinomycotina</taxon>
        <taxon>Pneumocystomycetes</taxon>
        <taxon>Pneumocystaceae</taxon>
        <taxon>Pneumocystis</taxon>
    </lineage>
</organism>
<evidence type="ECO:0000313" key="17">
    <source>
        <dbReference type="Proteomes" id="UP000663699"/>
    </source>
</evidence>
<dbReference type="InterPro" id="IPR019845">
    <property type="entry name" value="Squalene/phytoene_synthase_CS"/>
</dbReference>
<evidence type="ECO:0000256" key="3">
    <source>
        <dbReference type="ARBA" id="ARBA00006251"/>
    </source>
</evidence>
<dbReference type="EC" id="2.5.1.21" evidence="4 15"/>
<dbReference type="Gene3D" id="1.10.600.10">
    <property type="entry name" value="Farnesyl Diphosphate Synthase"/>
    <property type="match status" value="1"/>
</dbReference>
<dbReference type="SFLD" id="SFLDS00005">
    <property type="entry name" value="Isoprenoid_Synthase_Type_I"/>
    <property type="match status" value="1"/>
</dbReference>
<keyword evidence="7 15" id="KW-0812">Transmembrane</keyword>
<dbReference type="InterPro" id="IPR044844">
    <property type="entry name" value="Trans_IPPS_euk-type"/>
</dbReference>
<dbReference type="GO" id="GO:0045338">
    <property type="term" value="P:farnesyl diphosphate metabolic process"/>
    <property type="evidence" value="ECO:0007669"/>
    <property type="project" value="InterPro"/>
</dbReference>
<keyword evidence="8" id="KW-0752">Steroid biosynthesis</keyword>
<evidence type="ECO:0000256" key="5">
    <source>
        <dbReference type="ARBA" id="ARBA00022516"/>
    </source>
</evidence>
<dbReference type="InterPro" id="IPR006449">
    <property type="entry name" value="Squal_synth-like"/>
</dbReference>
<dbReference type="SUPFAM" id="SSF48576">
    <property type="entry name" value="Terpenoid synthases"/>
    <property type="match status" value="1"/>
</dbReference>
<evidence type="ECO:0000256" key="4">
    <source>
        <dbReference type="ARBA" id="ARBA00012373"/>
    </source>
</evidence>
<dbReference type="PANTHER" id="PTHR11626">
    <property type="entry name" value="FARNESYL-DIPHOSPHATE FARNESYLTRANSFERASE"/>
    <property type="match status" value="1"/>
</dbReference>
<keyword evidence="11" id="KW-0443">Lipid metabolism</keyword>
<evidence type="ECO:0000256" key="7">
    <source>
        <dbReference type="ARBA" id="ARBA00022692"/>
    </source>
</evidence>
<keyword evidence="12 15" id="KW-0472">Membrane</keyword>